<dbReference type="GO" id="GO:0005737">
    <property type="term" value="C:cytoplasm"/>
    <property type="evidence" value="ECO:0007669"/>
    <property type="project" value="UniProtKB-SubCell"/>
</dbReference>
<dbReference type="Gene3D" id="2.60.200.30">
    <property type="entry name" value="Probable inorganic polyphosphate/atp-NAD kinase, domain 2"/>
    <property type="match status" value="1"/>
</dbReference>
<keyword evidence="1 8" id="KW-0808">Transferase</keyword>
<evidence type="ECO:0000313" key="9">
    <source>
        <dbReference type="EMBL" id="SDI72063.1"/>
    </source>
</evidence>
<keyword evidence="8" id="KW-0963">Cytoplasm</keyword>
<evidence type="ECO:0000256" key="1">
    <source>
        <dbReference type="ARBA" id="ARBA00022679"/>
    </source>
</evidence>
<dbReference type="InterPro" id="IPR002504">
    <property type="entry name" value="NADK"/>
</dbReference>
<dbReference type="RefSeq" id="WP_051651598.1">
    <property type="nucleotide sequence ID" value="NZ_FNDZ01000004.1"/>
</dbReference>
<dbReference type="GO" id="GO:0046872">
    <property type="term" value="F:metal ion binding"/>
    <property type="evidence" value="ECO:0007669"/>
    <property type="project" value="UniProtKB-UniRule"/>
</dbReference>
<dbReference type="Pfam" id="PF20143">
    <property type="entry name" value="NAD_kinase_C"/>
    <property type="match status" value="1"/>
</dbReference>
<dbReference type="GO" id="GO:0019674">
    <property type="term" value="P:NAD+ metabolic process"/>
    <property type="evidence" value="ECO:0007669"/>
    <property type="project" value="InterPro"/>
</dbReference>
<keyword evidence="6 8" id="KW-0520">NAD</keyword>
<gene>
    <name evidence="8" type="primary">nadK</name>
    <name evidence="9" type="ORF">SAMN05421804_10414</name>
</gene>
<accession>A0A1G8MW11</accession>
<feature type="binding site" evidence="8">
    <location>
        <begin position="130"/>
        <end position="131"/>
    </location>
    <ligand>
        <name>NAD(+)</name>
        <dbReference type="ChEBI" id="CHEBI:57540"/>
    </ligand>
</feature>
<feature type="binding site" evidence="8">
    <location>
        <begin position="56"/>
        <end position="57"/>
    </location>
    <ligand>
        <name>NAD(+)</name>
        <dbReference type="ChEBI" id="CHEBI:57540"/>
    </ligand>
</feature>
<dbReference type="Proteomes" id="UP000183255">
    <property type="component" value="Unassembled WGS sequence"/>
</dbReference>
<dbReference type="InterPro" id="IPR017437">
    <property type="entry name" value="ATP-NAD_kinase_PpnK-typ_C"/>
</dbReference>
<dbReference type="GO" id="GO:0051287">
    <property type="term" value="F:NAD binding"/>
    <property type="evidence" value="ECO:0007669"/>
    <property type="project" value="UniProtKB-ARBA"/>
</dbReference>
<comment type="cofactor">
    <cofactor evidence="8">
        <name>a divalent metal cation</name>
        <dbReference type="ChEBI" id="CHEBI:60240"/>
    </cofactor>
</comment>
<evidence type="ECO:0000256" key="2">
    <source>
        <dbReference type="ARBA" id="ARBA00022741"/>
    </source>
</evidence>
<dbReference type="PANTHER" id="PTHR20275:SF0">
    <property type="entry name" value="NAD KINASE"/>
    <property type="match status" value="1"/>
</dbReference>
<dbReference type="InterPro" id="IPR016064">
    <property type="entry name" value="NAD/diacylglycerol_kinase_sf"/>
</dbReference>
<comment type="similarity">
    <text evidence="8">Belongs to the NAD kinase family.</text>
</comment>
<feature type="active site" description="Proton acceptor" evidence="8">
    <location>
        <position position="56"/>
    </location>
</feature>
<comment type="catalytic activity">
    <reaction evidence="7 8">
        <text>NAD(+) + ATP = ADP + NADP(+) + H(+)</text>
        <dbReference type="Rhea" id="RHEA:18629"/>
        <dbReference type="ChEBI" id="CHEBI:15378"/>
        <dbReference type="ChEBI" id="CHEBI:30616"/>
        <dbReference type="ChEBI" id="CHEBI:57540"/>
        <dbReference type="ChEBI" id="CHEBI:58349"/>
        <dbReference type="ChEBI" id="CHEBI:456216"/>
        <dbReference type="EC" id="2.7.1.23"/>
    </reaction>
</comment>
<proteinExistence type="inferred from homology"/>
<evidence type="ECO:0000256" key="5">
    <source>
        <dbReference type="ARBA" id="ARBA00022857"/>
    </source>
</evidence>
<dbReference type="GO" id="GO:0005524">
    <property type="term" value="F:ATP binding"/>
    <property type="evidence" value="ECO:0007669"/>
    <property type="project" value="UniProtKB-KW"/>
</dbReference>
<dbReference type="Gene3D" id="3.40.50.10330">
    <property type="entry name" value="Probable inorganic polyphosphate/atp-NAD kinase, domain 1"/>
    <property type="match status" value="1"/>
</dbReference>
<evidence type="ECO:0000313" key="10">
    <source>
        <dbReference type="Proteomes" id="UP000183255"/>
    </source>
</evidence>
<feature type="binding site" evidence="8">
    <location>
        <position position="230"/>
    </location>
    <ligand>
        <name>NAD(+)</name>
        <dbReference type="ChEBI" id="CHEBI:57540"/>
    </ligand>
</feature>
<dbReference type="HAMAP" id="MF_00361">
    <property type="entry name" value="NAD_kinase"/>
    <property type="match status" value="1"/>
</dbReference>
<sequence length="283" mass="31197">MQKIGIYSNEEKDPEGKYLEETKNIIRDTLPQVEVFAVTENHLPLGLDLLLVLGGDGTFLSAARLAYGKDLPLFGVNIGNLGFLTGTDLNELRSSLLQIEEGKYTIEDRMMLEATLRMECGERRSFVALNDAVVHKGALGNIIHFELHVDEDFSNSYRGDGIILTTPTGSTAYNLSAGGSIMYPTVEAIGVTAICPHSFGIRDLVLSSKQVVTLKIGKSNEEYFLSMDGQVNLRITGDSVIRIQKAASSCKILRLDGYDYFHVLRQKLLYKAINTQGGNEIEN</sequence>
<dbReference type="PANTHER" id="PTHR20275">
    <property type="entry name" value="NAD KINASE"/>
    <property type="match status" value="1"/>
</dbReference>
<evidence type="ECO:0000256" key="4">
    <source>
        <dbReference type="ARBA" id="ARBA00022840"/>
    </source>
</evidence>
<dbReference type="EMBL" id="FNDZ01000004">
    <property type="protein sequence ID" value="SDI72063.1"/>
    <property type="molecule type" value="Genomic_DNA"/>
</dbReference>
<feature type="binding site" evidence="8">
    <location>
        <begin position="171"/>
        <end position="176"/>
    </location>
    <ligand>
        <name>NAD(+)</name>
        <dbReference type="ChEBI" id="CHEBI:57540"/>
    </ligand>
</feature>
<name>A0A1G8MW11_9CLOT</name>
<keyword evidence="2 8" id="KW-0547">Nucleotide-binding</keyword>
<feature type="binding site" evidence="8">
    <location>
        <position position="158"/>
    </location>
    <ligand>
        <name>NAD(+)</name>
        <dbReference type="ChEBI" id="CHEBI:57540"/>
    </ligand>
</feature>
<dbReference type="InterPro" id="IPR017438">
    <property type="entry name" value="ATP-NAD_kinase_N"/>
</dbReference>
<keyword evidence="5 8" id="KW-0521">NADP</keyword>
<keyword evidence="3 8" id="KW-0418">Kinase</keyword>
<keyword evidence="4 8" id="KW-0067">ATP-binding</keyword>
<feature type="binding site" evidence="8">
    <location>
        <position position="160"/>
    </location>
    <ligand>
        <name>NAD(+)</name>
        <dbReference type="ChEBI" id="CHEBI:57540"/>
    </ligand>
</feature>
<evidence type="ECO:0000256" key="6">
    <source>
        <dbReference type="ARBA" id="ARBA00023027"/>
    </source>
</evidence>
<dbReference type="AlphaFoldDB" id="A0A1G8MW11"/>
<dbReference type="GO" id="GO:0006741">
    <property type="term" value="P:NADP+ biosynthetic process"/>
    <property type="evidence" value="ECO:0007669"/>
    <property type="project" value="UniProtKB-UniRule"/>
</dbReference>
<evidence type="ECO:0000256" key="8">
    <source>
        <dbReference type="HAMAP-Rule" id="MF_00361"/>
    </source>
</evidence>
<organism evidence="9 10">
    <name type="scientific">Proteiniclasticum ruminis</name>
    <dbReference type="NCBI Taxonomy" id="398199"/>
    <lineage>
        <taxon>Bacteria</taxon>
        <taxon>Bacillati</taxon>
        <taxon>Bacillota</taxon>
        <taxon>Clostridia</taxon>
        <taxon>Eubacteriales</taxon>
        <taxon>Clostridiaceae</taxon>
        <taxon>Proteiniclasticum</taxon>
    </lineage>
</organism>
<comment type="function">
    <text evidence="8">Involved in the regulation of the intracellular balance of NAD and NADP, and is a key enzyme in the biosynthesis of NADP. Catalyzes specifically the phosphorylation on 2'-hydroxyl of the adenosine moiety of NAD to yield NADP.</text>
</comment>
<evidence type="ECO:0000256" key="7">
    <source>
        <dbReference type="ARBA" id="ARBA00047925"/>
    </source>
</evidence>
<dbReference type="Pfam" id="PF01513">
    <property type="entry name" value="NAD_kinase"/>
    <property type="match status" value="1"/>
</dbReference>
<protein>
    <recommendedName>
        <fullName evidence="8">NAD kinase</fullName>
        <ecNumber evidence="8">2.7.1.23</ecNumber>
    </recommendedName>
    <alternativeName>
        <fullName evidence="8">ATP-dependent NAD kinase</fullName>
    </alternativeName>
</protein>
<evidence type="ECO:0000256" key="3">
    <source>
        <dbReference type="ARBA" id="ARBA00022777"/>
    </source>
</evidence>
<dbReference type="EC" id="2.7.1.23" evidence="8"/>
<dbReference type="GO" id="GO:0003951">
    <property type="term" value="F:NAD+ kinase activity"/>
    <property type="evidence" value="ECO:0007669"/>
    <property type="project" value="UniProtKB-UniRule"/>
</dbReference>
<comment type="subcellular location">
    <subcellularLocation>
        <location evidence="8">Cytoplasm</location>
    </subcellularLocation>
</comment>
<dbReference type="SUPFAM" id="SSF111331">
    <property type="entry name" value="NAD kinase/diacylglycerol kinase-like"/>
    <property type="match status" value="1"/>
</dbReference>
<comment type="caution">
    <text evidence="8">Lacks conserved residue(s) required for the propagation of feature annotation.</text>
</comment>
<reference evidence="9 10" key="1">
    <citation type="submission" date="2016-10" db="EMBL/GenBank/DDBJ databases">
        <authorList>
            <person name="de Groot N.N."/>
        </authorList>
    </citation>
    <scope>NUCLEOTIDE SEQUENCE [LARGE SCALE GENOMIC DNA]</scope>
    <source>
        <strain evidence="9 10">CGMCC 1.5058</strain>
    </source>
</reference>